<accession>A0ABS4LXI9</accession>
<protein>
    <submittedName>
        <fullName evidence="1">Uncharacterized protein</fullName>
    </submittedName>
</protein>
<dbReference type="EMBL" id="JAGGLP010000009">
    <property type="protein sequence ID" value="MBP2051932.1"/>
    <property type="molecule type" value="Genomic_DNA"/>
</dbReference>
<name>A0ABS4LXI9_9ACTN</name>
<evidence type="ECO:0000313" key="2">
    <source>
        <dbReference type="Proteomes" id="UP001519309"/>
    </source>
</evidence>
<evidence type="ECO:0000313" key="1">
    <source>
        <dbReference type="EMBL" id="MBP2051932.1"/>
    </source>
</evidence>
<dbReference type="Proteomes" id="UP001519309">
    <property type="component" value="Unassembled WGS sequence"/>
</dbReference>
<keyword evidence="2" id="KW-1185">Reference proteome</keyword>
<proteinExistence type="predicted"/>
<organism evidence="1 2">
    <name type="scientific">Streptomyces griseochromogenes</name>
    <dbReference type="NCBI Taxonomy" id="68214"/>
    <lineage>
        <taxon>Bacteria</taxon>
        <taxon>Bacillati</taxon>
        <taxon>Actinomycetota</taxon>
        <taxon>Actinomycetes</taxon>
        <taxon>Kitasatosporales</taxon>
        <taxon>Streptomycetaceae</taxon>
        <taxon>Streptomyces</taxon>
    </lineage>
</organism>
<sequence>MDVLGLGCSEPLGEFGGCVVRVWTDLRSVAAQDSSLGLDGGLVDGAMFGFGVFDEFT</sequence>
<gene>
    <name evidence="1" type="ORF">J2Z21_004909</name>
</gene>
<reference evidence="1 2" key="1">
    <citation type="submission" date="2021-03" db="EMBL/GenBank/DDBJ databases">
        <title>Genomic Encyclopedia of Type Strains, Phase IV (KMG-IV): sequencing the most valuable type-strain genomes for metagenomic binning, comparative biology and taxonomic classification.</title>
        <authorList>
            <person name="Goeker M."/>
        </authorList>
    </citation>
    <scope>NUCLEOTIDE SEQUENCE [LARGE SCALE GENOMIC DNA]</scope>
    <source>
        <strain evidence="1 2">DSM 40499</strain>
    </source>
</reference>
<comment type="caution">
    <text evidence="1">The sequence shown here is derived from an EMBL/GenBank/DDBJ whole genome shotgun (WGS) entry which is preliminary data.</text>
</comment>